<sequence length="105" mass="10949">MVVPPHPEAGEVERNPLAASHWVGVECSLGGAPEAEAGTHSDAFTTMTGARAAGCRPRMPDASLGRSRSPRHCLLETALIEHSPLLSGARRAGLAGCPSKDWKSP</sequence>
<comment type="caution">
    <text evidence="1">The sequence shown here is derived from an EMBL/GenBank/DDBJ whole genome shotgun (WGS) entry which is preliminary data.</text>
</comment>
<name>A0AAV7RFR4_PLEWA</name>
<gene>
    <name evidence="1" type="ORF">NDU88_002862</name>
</gene>
<evidence type="ECO:0000313" key="2">
    <source>
        <dbReference type="Proteomes" id="UP001066276"/>
    </source>
</evidence>
<dbReference type="AlphaFoldDB" id="A0AAV7RFR4"/>
<evidence type="ECO:0000313" key="1">
    <source>
        <dbReference type="EMBL" id="KAJ1150064.1"/>
    </source>
</evidence>
<dbReference type="Proteomes" id="UP001066276">
    <property type="component" value="Chromosome 5"/>
</dbReference>
<dbReference type="EMBL" id="JANPWB010000009">
    <property type="protein sequence ID" value="KAJ1150064.1"/>
    <property type="molecule type" value="Genomic_DNA"/>
</dbReference>
<accession>A0AAV7RFR4</accession>
<organism evidence="1 2">
    <name type="scientific">Pleurodeles waltl</name>
    <name type="common">Iberian ribbed newt</name>
    <dbReference type="NCBI Taxonomy" id="8319"/>
    <lineage>
        <taxon>Eukaryota</taxon>
        <taxon>Metazoa</taxon>
        <taxon>Chordata</taxon>
        <taxon>Craniata</taxon>
        <taxon>Vertebrata</taxon>
        <taxon>Euteleostomi</taxon>
        <taxon>Amphibia</taxon>
        <taxon>Batrachia</taxon>
        <taxon>Caudata</taxon>
        <taxon>Salamandroidea</taxon>
        <taxon>Salamandridae</taxon>
        <taxon>Pleurodelinae</taxon>
        <taxon>Pleurodeles</taxon>
    </lineage>
</organism>
<proteinExistence type="predicted"/>
<keyword evidence="2" id="KW-1185">Reference proteome</keyword>
<protein>
    <submittedName>
        <fullName evidence="1">Uncharacterized protein</fullName>
    </submittedName>
</protein>
<reference evidence="1" key="1">
    <citation type="journal article" date="2022" name="bioRxiv">
        <title>Sequencing and chromosome-scale assembly of the giantPleurodeles waltlgenome.</title>
        <authorList>
            <person name="Brown T."/>
            <person name="Elewa A."/>
            <person name="Iarovenko S."/>
            <person name="Subramanian E."/>
            <person name="Araus A.J."/>
            <person name="Petzold A."/>
            <person name="Susuki M."/>
            <person name="Suzuki K.-i.T."/>
            <person name="Hayashi T."/>
            <person name="Toyoda A."/>
            <person name="Oliveira C."/>
            <person name="Osipova E."/>
            <person name="Leigh N.D."/>
            <person name="Simon A."/>
            <person name="Yun M.H."/>
        </authorList>
    </citation>
    <scope>NUCLEOTIDE SEQUENCE</scope>
    <source>
        <strain evidence="1">20211129_DDA</strain>
        <tissue evidence="1">Liver</tissue>
    </source>
</reference>